<dbReference type="EMBL" id="JARJCN010000038">
    <property type="protein sequence ID" value="KAJ7084459.1"/>
    <property type="molecule type" value="Genomic_DNA"/>
</dbReference>
<evidence type="ECO:0000256" key="1">
    <source>
        <dbReference type="SAM" id="MobiDB-lite"/>
    </source>
</evidence>
<reference evidence="2" key="1">
    <citation type="submission" date="2023-03" db="EMBL/GenBank/DDBJ databases">
        <title>Massive genome expansion in bonnet fungi (Mycena s.s.) driven by repeated elements and novel gene families across ecological guilds.</title>
        <authorList>
            <consortium name="Lawrence Berkeley National Laboratory"/>
            <person name="Harder C.B."/>
            <person name="Miyauchi S."/>
            <person name="Viragh M."/>
            <person name="Kuo A."/>
            <person name="Thoen E."/>
            <person name="Andreopoulos B."/>
            <person name="Lu D."/>
            <person name="Skrede I."/>
            <person name="Drula E."/>
            <person name="Henrissat B."/>
            <person name="Morin E."/>
            <person name="Kohler A."/>
            <person name="Barry K."/>
            <person name="LaButti K."/>
            <person name="Morin E."/>
            <person name="Salamov A."/>
            <person name="Lipzen A."/>
            <person name="Mereny Z."/>
            <person name="Hegedus B."/>
            <person name="Baldrian P."/>
            <person name="Stursova M."/>
            <person name="Weitz H."/>
            <person name="Taylor A."/>
            <person name="Grigoriev I.V."/>
            <person name="Nagy L.G."/>
            <person name="Martin F."/>
            <person name="Kauserud H."/>
        </authorList>
    </citation>
    <scope>NUCLEOTIDE SEQUENCE</scope>
    <source>
        <strain evidence="2">CBHHK173m</strain>
    </source>
</reference>
<feature type="region of interest" description="Disordered" evidence="1">
    <location>
        <begin position="283"/>
        <end position="311"/>
    </location>
</feature>
<evidence type="ECO:0000313" key="3">
    <source>
        <dbReference type="Proteomes" id="UP001222325"/>
    </source>
</evidence>
<proteinExistence type="predicted"/>
<gene>
    <name evidence="2" type="ORF">B0H15DRAFT_802521</name>
</gene>
<evidence type="ECO:0000313" key="2">
    <source>
        <dbReference type="EMBL" id="KAJ7084459.1"/>
    </source>
</evidence>
<dbReference type="AlphaFoldDB" id="A0AAD6U3I0"/>
<protein>
    <submittedName>
        <fullName evidence="2">Uncharacterized protein</fullName>
    </submittedName>
</protein>
<organism evidence="2 3">
    <name type="scientific">Mycena belliarum</name>
    <dbReference type="NCBI Taxonomy" id="1033014"/>
    <lineage>
        <taxon>Eukaryota</taxon>
        <taxon>Fungi</taxon>
        <taxon>Dikarya</taxon>
        <taxon>Basidiomycota</taxon>
        <taxon>Agaricomycotina</taxon>
        <taxon>Agaricomycetes</taxon>
        <taxon>Agaricomycetidae</taxon>
        <taxon>Agaricales</taxon>
        <taxon>Marasmiineae</taxon>
        <taxon>Mycenaceae</taxon>
        <taxon>Mycena</taxon>
    </lineage>
</organism>
<comment type="caution">
    <text evidence="2">The sequence shown here is derived from an EMBL/GenBank/DDBJ whole genome shotgun (WGS) entry which is preliminary data.</text>
</comment>
<accession>A0AAD6U3I0</accession>
<name>A0AAD6U3I0_9AGAR</name>
<sequence>MYPTWPDNLTSLATVLAFLREPSTPALLGADLDRDFFPPNRNHYAPDVTAYCNADRTPFYFYVLGQVSGPVAFVDLQRRVRINAGGRGSLADQWFVQQLKPIESAIKLDEDEDYAAARRMEVQTCTDADGDLGSDGTYVELLVDYLGGGRCTVHTAHPATGELVASVPELSKDWPLRTGDWVLVLATMHKRCSYVFEFRDYDILARHIRVLQFDDGVTEPVLGERPSSFTGAAASDNVVAADTVYDDTVSDSTLTDESVSPRGAATAGDSAVTLAFPAALPSLSQGDARAKRARTRGESKGGPVKRAKTHD</sequence>
<dbReference type="Proteomes" id="UP001222325">
    <property type="component" value="Unassembled WGS sequence"/>
</dbReference>
<keyword evidence="3" id="KW-1185">Reference proteome</keyword>